<dbReference type="EMBL" id="JAROCA020000001">
    <property type="protein sequence ID" value="MDY0404688.1"/>
    <property type="molecule type" value="Genomic_DNA"/>
</dbReference>
<evidence type="ECO:0000313" key="1">
    <source>
        <dbReference type="EMBL" id="MDY0404688.1"/>
    </source>
</evidence>
<organism evidence="1 2">
    <name type="scientific">Tigheibacillus jepli</name>
    <dbReference type="NCBI Taxonomy" id="3035914"/>
    <lineage>
        <taxon>Bacteria</taxon>
        <taxon>Bacillati</taxon>
        <taxon>Bacillota</taxon>
        <taxon>Bacilli</taxon>
        <taxon>Bacillales</taxon>
        <taxon>Bacillaceae</taxon>
        <taxon>Tigheibacillus</taxon>
    </lineage>
</organism>
<evidence type="ECO:0000313" key="2">
    <source>
        <dbReference type="Proteomes" id="UP001228376"/>
    </source>
</evidence>
<dbReference type="Proteomes" id="UP001228376">
    <property type="component" value="Unassembled WGS sequence"/>
</dbReference>
<dbReference type="Pfam" id="PF17279">
    <property type="entry name" value="DUF5344"/>
    <property type="match status" value="1"/>
</dbReference>
<dbReference type="InterPro" id="IPR046318">
    <property type="entry name" value="DUF5344"/>
</dbReference>
<comment type="caution">
    <text evidence="1">The sequence shown here is derived from an EMBL/GenBank/DDBJ whole genome shotgun (WGS) entry which is preliminary data.</text>
</comment>
<gene>
    <name evidence="1" type="ORF">P5G51_004085</name>
</gene>
<name>A0ABU5CEB7_9BACI</name>
<sequence length="101" mass="11740">MAEISLMSTGGGSYEIEIDYPVVEKELDNAKQFLRSVKLPNVYEGINGQNKLQFVSDWLKRENEIYTLLEQYIEIVEQNIEDTKISAELLKKQDEELAKRK</sequence>
<keyword evidence="2" id="KW-1185">Reference proteome</keyword>
<dbReference type="RefSeq" id="WP_306066865.1">
    <property type="nucleotide sequence ID" value="NZ_JAROCA020000001.1"/>
</dbReference>
<accession>A0ABU5CEB7</accession>
<proteinExistence type="predicted"/>
<reference evidence="1 2" key="1">
    <citation type="submission" date="2023-10" db="EMBL/GenBank/DDBJ databases">
        <title>179-bfca-hs.</title>
        <authorList>
            <person name="Miliotis G."/>
            <person name="Sengupta P."/>
            <person name="Hameed A."/>
            <person name="Chuvochina M."/>
            <person name="Mcdonagh F."/>
            <person name="Simpson A.C."/>
            <person name="Singh N.K."/>
            <person name="Rekha P.D."/>
            <person name="Raman K."/>
            <person name="Hugenholtz P."/>
            <person name="Venkateswaran K."/>
        </authorList>
    </citation>
    <scope>NUCLEOTIDE SEQUENCE [LARGE SCALE GENOMIC DNA]</scope>
    <source>
        <strain evidence="1 2">179-BFC-A-HS</strain>
    </source>
</reference>
<protein>
    <submittedName>
        <fullName evidence="1">DUF5344 family protein</fullName>
    </submittedName>
</protein>